<organism evidence="3 4">
    <name type="scientific">Chitinophaga horti</name>
    <dbReference type="NCBI Taxonomy" id="2920382"/>
    <lineage>
        <taxon>Bacteria</taxon>
        <taxon>Pseudomonadati</taxon>
        <taxon>Bacteroidota</taxon>
        <taxon>Chitinophagia</taxon>
        <taxon>Chitinophagales</taxon>
        <taxon>Chitinophagaceae</taxon>
        <taxon>Chitinophaga</taxon>
    </lineage>
</organism>
<dbReference type="RefSeq" id="WP_264281918.1">
    <property type="nucleotide sequence ID" value="NZ_CP107006.1"/>
</dbReference>
<dbReference type="SUPFAM" id="SSF49464">
    <property type="entry name" value="Carboxypeptidase regulatory domain-like"/>
    <property type="match status" value="1"/>
</dbReference>
<sequence length="125" mass="13836">MIKAFVPYSLLLPGMLFFAQRTQAQLLRPVLATGQVTDRERHLVLYPASVRNISAGLGVYTDKGGYFRIGASRRDTIVITFLGYHPDTMIVNQASGEAHAAVRGTTGDEQPRSRYLDDRTVPRLG</sequence>
<keyword evidence="4" id="KW-1185">Reference proteome</keyword>
<evidence type="ECO:0000313" key="3">
    <source>
        <dbReference type="EMBL" id="UYQ93939.1"/>
    </source>
</evidence>
<keyword evidence="2" id="KW-0732">Signal</keyword>
<dbReference type="Pfam" id="PF13715">
    <property type="entry name" value="CarbopepD_reg_2"/>
    <property type="match status" value="1"/>
</dbReference>
<feature type="compositionally biased region" description="Basic and acidic residues" evidence="1">
    <location>
        <begin position="109"/>
        <end position="125"/>
    </location>
</feature>
<feature type="signal peptide" evidence="2">
    <location>
        <begin position="1"/>
        <end position="24"/>
    </location>
</feature>
<feature type="chain" id="PRO_5045818684" evidence="2">
    <location>
        <begin position="25"/>
        <end position="125"/>
    </location>
</feature>
<protein>
    <submittedName>
        <fullName evidence="3">Carboxypeptidase-like regulatory domain-containing protein</fullName>
    </submittedName>
</protein>
<evidence type="ECO:0000313" key="4">
    <source>
        <dbReference type="Proteomes" id="UP001162741"/>
    </source>
</evidence>
<accession>A0ABY6J708</accession>
<reference evidence="3" key="1">
    <citation type="submission" date="2022-10" db="EMBL/GenBank/DDBJ databases">
        <title>Chitinophaga sp. nov., isolated from soil.</title>
        <authorList>
            <person name="Jeon C.O."/>
        </authorList>
    </citation>
    <scope>NUCLEOTIDE SEQUENCE</scope>
    <source>
        <strain evidence="3">R8</strain>
    </source>
</reference>
<feature type="region of interest" description="Disordered" evidence="1">
    <location>
        <begin position="101"/>
        <end position="125"/>
    </location>
</feature>
<dbReference type="EMBL" id="CP107006">
    <property type="protein sequence ID" value="UYQ93939.1"/>
    <property type="molecule type" value="Genomic_DNA"/>
</dbReference>
<evidence type="ECO:0000256" key="2">
    <source>
        <dbReference type="SAM" id="SignalP"/>
    </source>
</evidence>
<evidence type="ECO:0000256" key="1">
    <source>
        <dbReference type="SAM" id="MobiDB-lite"/>
    </source>
</evidence>
<proteinExistence type="predicted"/>
<dbReference type="InterPro" id="IPR008969">
    <property type="entry name" value="CarboxyPept-like_regulatory"/>
</dbReference>
<gene>
    <name evidence="3" type="ORF">MKQ68_02370</name>
</gene>
<name>A0ABY6J708_9BACT</name>
<dbReference type="Proteomes" id="UP001162741">
    <property type="component" value="Chromosome"/>
</dbReference>